<sequence length="45" mass="5094">MSDKTGSRHLRVVRDAKAAAAEAERVAYWARLQALRAERERLRAG</sequence>
<protein>
    <submittedName>
        <fullName evidence="1">Uncharacterized protein</fullName>
    </submittedName>
</protein>
<keyword evidence="2" id="KW-1185">Reference proteome</keyword>
<organism evidence="1 2">
    <name type="scientific">Knoellia sinensis KCTC 19936</name>
    <dbReference type="NCBI Taxonomy" id="1385520"/>
    <lineage>
        <taxon>Bacteria</taxon>
        <taxon>Bacillati</taxon>
        <taxon>Actinomycetota</taxon>
        <taxon>Actinomycetes</taxon>
        <taxon>Micrococcales</taxon>
        <taxon>Intrasporangiaceae</taxon>
        <taxon>Knoellia</taxon>
    </lineage>
</organism>
<reference evidence="1 2" key="1">
    <citation type="submission" date="2013-08" db="EMBL/GenBank/DDBJ databases">
        <title>The genome sequence of Knoellia sinensis.</title>
        <authorList>
            <person name="Zhu W."/>
            <person name="Wang G."/>
        </authorList>
    </citation>
    <scope>NUCLEOTIDE SEQUENCE [LARGE SCALE GENOMIC DNA]</scope>
    <source>
        <strain evidence="1 2">KCTC 19936</strain>
    </source>
</reference>
<evidence type="ECO:0000313" key="1">
    <source>
        <dbReference type="EMBL" id="KGN34391.1"/>
    </source>
</evidence>
<dbReference type="AlphaFoldDB" id="A0A0A0JFL0"/>
<dbReference type="EMBL" id="AVPJ01000002">
    <property type="protein sequence ID" value="KGN34391.1"/>
    <property type="molecule type" value="Genomic_DNA"/>
</dbReference>
<name>A0A0A0JFL0_9MICO</name>
<dbReference type="RefSeq" id="WP_156971261.1">
    <property type="nucleotide sequence ID" value="NZ_AVPJ01000002.1"/>
</dbReference>
<evidence type="ECO:0000313" key="2">
    <source>
        <dbReference type="Proteomes" id="UP000030002"/>
    </source>
</evidence>
<comment type="caution">
    <text evidence="1">The sequence shown here is derived from an EMBL/GenBank/DDBJ whole genome shotgun (WGS) entry which is preliminary data.</text>
</comment>
<dbReference type="Proteomes" id="UP000030002">
    <property type="component" value="Unassembled WGS sequence"/>
</dbReference>
<proteinExistence type="predicted"/>
<gene>
    <name evidence="1" type="ORF">N802_12345</name>
</gene>
<accession>A0A0A0JFL0</accession>